<dbReference type="GeneID" id="100377416"/>
<dbReference type="InterPro" id="IPR002401">
    <property type="entry name" value="Cyt_P450_E_grp-I"/>
</dbReference>
<keyword evidence="4" id="KW-0503">Monooxygenase</keyword>
<evidence type="ECO:0000313" key="6">
    <source>
        <dbReference type="RefSeq" id="XP_002733458.2"/>
    </source>
</evidence>
<accession>A0ABM0GMX5</accession>
<keyword evidence="3 4" id="KW-0408">Iron</keyword>
<protein>
    <submittedName>
        <fullName evidence="6">Cytochrome P450 2J6-like</fullName>
    </submittedName>
</protein>
<dbReference type="InterPro" id="IPR017972">
    <property type="entry name" value="Cyt_P450_CS"/>
</dbReference>
<organism evidence="5 6">
    <name type="scientific">Saccoglossus kowalevskii</name>
    <name type="common">Acorn worm</name>
    <dbReference type="NCBI Taxonomy" id="10224"/>
    <lineage>
        <taxon>Eukaryota</taxon>
        <taxon>Metazoa</taxon>
        <taxon>Hemichordata</taxon>
        <taxon>Enteropneusta</taxon>
        <taxon>Harrimaniidae</taxon>
        <taxon>Saccoglossus</taxon>
    </lineage>
</organism>
<name>A0ABM0GMX5_SACKO</name>
<comment type="similarity">
    <text evidence="1 4">Belongs to the cytochrome P450 family.</text>
</comment>
<evidence type="ECO:0000256" key="2">
    <source>
        <dbReference type="ARBA" id="ARBA00022723"/>
    </source>
</evidence>
<dbReference type="SUPFAM" id="SSF48264">
    <property type="entry name" value="Cytochrome P450"/>
    <property type="match status" value="1"/>
</dbReference>
<sequence>MAVFLLCKYLYPGIKQTTSVNLPPGPTGCSLIMFLLQAFRNPIVALENAHKTFGDIYSVKIGPISMVIVNGIEAMTEVLVTNGKVFAGRPDLFVKLTGNDGQGLLTRQHDAAFITQRALVSKCLRCTGKEQLSLDARIQHATSQLIEWMDGKSCQLLDSSDASRYLQTTTANVVCSIAYGRQYCYTDSNFQHLISSMDEIFNSNPFRMIFQLARFFPYLTGTVFKELDLRTGIEKVAAYSETVINEHKITAAAAATRTTNKTNVQDIIDAFQTEQRKGGSDLSHFTDTQLVYLLCDMFVSGTETTTTSLNWALLYMAYYPEIQDRVQRELDKVFPKECVVTVVCREHMQSLPYTMATIMEVLRIRHVAYIGVPHCATKDTTLNGFHIPSGTMVITNFWSVHMNDKYWDNPLKFNPERMLGENGRIVTKKAFMPFGAGPRSCLGRHVAKAELFIIFSTLLHRYSYSLPINSPPSTLDPRIGISLTPKPYKLIVHRR</sequence>
<keyword evidence="5" id="KW-1185">Reference proteome</keyword>
<dbReference type="PANTHER" id="PTHR24300:SF397">
    <property type="entry name" value="CYTOCHROME P450 2U1"/>
    <property type="match status" value="1"/>
</dbReference>
<dbReference type="InterPro" id="IPR036396">
    <property type="entry name" value="Cyt_P450_sf"/>
</dbReference>
<proteinExistence type="inferred from homology"/>
<dbReference type="InterPro" id="IPR050182">
    <property type="entry name" value="Cytochrome_P450_fam2"/>
</dbReference>
<reference evidence="6" key="1">
    <citation type="submission" date="2025-08" db="UniProtKB">
        <authorList>
            <consortium name="RefSeq"/>
        </authorList>
    </citation>
    <scope>IDENTIFICATION</scope>
    <source>
        <tissue evidence="6">Testes</tissue>
    </source>
</reference>
<evidence type="ECO:0000256" key="3">
    <source>
        <dbReference type="ARBA" id="ARBA00023004"/>
    </source>
</evidence>
<keyword evidence="2 4" id="KW-0479">Metal-binding</keyword>
<dbReference type="PRINTS" id="PR00385">
    <property type="entry name" value="P450"/>
</dbReference>
<dbReference type="RefSeq" id="XP_002733458.2">
    <property type="nucleotide sequence ID" value="XM_002733412.2"/>
</dbReference>
<dbReference type="InterPro" id="IPR001128">
    <property type="entry name" value="Cyt_P450"/>
</dbReference>
<gene>
    <name evidence="6" type="primary">LOC100377416</name>
</gene>
<dbReference type="Gene3D" id="1.10.630.10">
    <property type="entry name" value="Cytochrome P450"/>
    <property type="match status" value="1"/>
</dbReference>
<dbReference type="PRINTS" id="PR00463">
    <property type="entry name" value="EP450I"/>
</dbReference>
<keyword evidence="4" id="KW-0349">Heme</keyword>
<keyword evidence="4" id="KW-0560">Oxidoreductase</keyword>
<evidence type="ECO:0000256" key="4">
    <source>
        <dbReference type="RuleBase" id="RU000461"/>
    </source>
</evidence>
<evidence type="ECO:0000256" key="1">
    <source>
        <dbReference type="ARBA" id="ARBA00010617"/>
    </source>
</evidence>
<evidence type="ECO:0000313" key="5">
    <source>
        <dbReference type="Proteomes" id="UP000694865"/>
    </source>
</evidence>
<dbReference type="PANTHER" id="PTHR24300">
    <property type="entry name" value="CYTOCHROME P450 508A4-RELATED"/>
    <property type="match status" value="1"/>
</dbReference>
<dbReference type="Pfam" id="PF00067">
    <property type="entry name" value="p450"/>
    <property type="match status" value="1"/>
</dbReference>
<dbReference type="PROSITE" id="PS00086">
    <property type="entry name" value="CYTOCHROME_P450"/>
    <property type="match status" value="1"/>
</dbReference>
<dbReference type="Proteomes" id="UP000694865">
    <property type="component" value="Unplaced"/>
</dbReference>